<protein>
    <submittedName>
        <fullName evidence="1">Uncharacterized protein</fullName>
    </submittedName>
</protein>
<gene>
    <name evidence="1" type="ORF">PCOR1329_LOCUS11014</name>
</gene>
<evidence type="ECO:0000313" key="1">
    <source>
        <dbReference type="EMBL" id="CAK0804097.1"/>
    </source>
</evidence>
<accession>A0ABN9QH72</accession>
<feature type="non-terminal residue" evidence="1">
    <location>
        <position position="1"/>
    </location>
</feature>
<name>A0ABN9QH72_9DINO</name>
<reference evidence="1" key="1">
    <citation type="submission" date="2023-10" db="EMBL/GenBank/DDBJ databases">
        <authorList>
            <person name="Chen Y."/>
            <person name="Shah S."/>
            <person name="Dougan E. K."/>
            <person name="Thang M."/>
            <person name="Chan C."/>
        </authorList>
    </citation>
    <scope>NUCLEOTIDE SEQUENCE [LARGE SCALE GENOMIC DNA]</scope>
</reference>
<sequence>HGMGPVRLHLAVLAAEVHGGEGDPQDLAVPCSLLGAQQYFLLGQRSGSSSRAHFALAFPTDFL</sequence>
<evidence type="ECO:0000313" key="2">
    <source>
        <dbReference type="Proteomes" id="UP001189429"/>
    </source>
</evidence>
<keyword evidence="2" id="KW-1185">Reference proteome</keyword>
<comment type="caution">
    <text evidence="1">The sequence shown here is derived from an EMBL/GenBank/DDBJ whole genome shotgun (WGS) entry which is preliminary data.</text>
</comment>
<organism evidence="1 2">
    <name type="scientific">Prorocentrum cordatum</name>
    <dbReference type="NCBI Taxonomy" id="2364126"/>
    <lineage>
        <taxon>Eukaryota</taxon>
        <taxon>Sar</taxon>
        <taxon>Alveolata</taxon>
        <taxon>Dinophyceae</taxon>
        <taxon>Prorocentrales</taxon>
        <taxon>Prorocentraceae</taxon>
        <taxon>Prorocentrum</taxon>
    </lineage>
</organism>
<dbReference type="EMBL" id="CAUYUJ010003150">
    <property type="protein sequence ID" value="CAK0804097.1"/>
    <property type="molecule type" value="Genomic_DNA"/>
</dbReference>
<dbReference type="Proteomes" id="UP001189429">
    <property type="component" value="Unassembled WGS sequence"/>
</dbReference>
<proteinExistence type="predicted"/>